<dbReference type="STRING" id="50990.A0A4R5XF35"/>
<dbReference type="Gene3D" id="3.40.50.1820">
    <property type="entry name" value="alpha/beta hydrolase"/>
    <property type="match status" value="1"/>
</dbReference>
<dbReference type="OrthoDB" id="19657at2759"/>
<keyword evidence="1" id="KW-0378">Hydrolase</keyword>
<evidence type="ECO:0000313" key="1">
    <source>
        <dbReference type="EMBL" id="TDL29750.1"/>
    </source>
</evidence>
<dbReference type="VEuPathDB" id="FungiDB:BD410DRAFT_834007"/>
<organism evidence="1 2">
    <name type="scientific">Rickenella mellea</name>
    <dbReference type="NCBI Taxonomy" id="50990"/>
    <lineage>
        <taxon>Eukaryota</taxon>
        <taxon>Fungi</taxon>
        <taxon>Dikarya</taxon>
        <taxon>Basidiomycota</taxon>
        <taxon>Agaricomycotina</taxon>
        <taxon>Agaricomycetes</taxon>
        <taxon>Hymenochaetales</taxon>
        <taxon>Rickenellaceae</taxon>
        <taxon>Rickenella</taxon>
    </lineage>
</organism>
<reference evidence="1 2" key="1">
    <citation type="submission" date="2018-06" db="EMBL/GenBank/DDBJ databases">
        <title>A transcriptomic atlas of mushroom development highlights an independent origin of complex multicellularity.</title>
        <authorList>
            <consortium name="DOE Joint Genome Institute"/>
            <person name="Krizsan K."/>
            <person name="Almasi E."/>
            <person name="Merenyi Z."/>
            <person name="Sahu N."/>
            <person name="Viragh M."/>
            <person name="Koszo T."/>
            <person name="Mondo S."/>
            <person name="Kiss B."/>
            <person name="Balint B."/>
            <person name="Kues U."/>
            <person name="Barry K."/>
            <person name="Hegedus J.C."/>
            <person name="Henrissat B."/>
            <person name="Johnson J."/>
            <person name="Lipzen A."/>
            <person name="Ohm R."/>
            <person name="Nagy I."/>
            <person name="Pangilinan J."/>
            <person name="Yan J."/>
            <person name="Xiong Y."/>
            <person name="Grigoriev I.V."/>
            <person name="Hibbett D.S."/>
            <person name="Nagy L.G."/>
        </authorList>
    </citation>
    <scope>NUCLEOTIDE SEQUENCE [LARGE SCALE GENOMIC DNA]</scope>
    <source>
        <strain evidence="1 2">SZMC22713</strain>
    </source>
</reference>
<dbReference type="InterPro" id="IPR029058">
    <property type="entry name" value="AB_hydrolase_fold"/>
</dbReference>
<keyword evidence="2" id="KW-1185">Reference proteome</keyword>
<gene>
    <name evidence="1" type="ORF">BD410DRAFT_834007</name>
</gene>
<dbReference type="AlphaFoldDB" id="A0A4R5XF35"/>
<accession>A0A4R5XF35</accession>
<proteinExistence type="predicted"/>
<dbReference type="GO" id="GO:0016787">
    <property type="term" value="F:hydrolase activity"/>
    <property type="evidence" value="ECO:0007669"/>
    <property type="project" value="UniProtKB-KW"/>
</dbReference>
<protein>
    <submittedName>
        <fullName evidence="1">Alpha/beta-hydrolase</fullName>
    </submittedName>
</protein>
<sequence>MPYVDFISGDDRVSLWYITNTNTCNASSFDPLKPTIILLHPLFLDSTWLNTQMEDPRLNKFYNMVALDLRASGKSNSSLTGAHDCWVNAADLAFFHRALQLPPSHIFAVESVSTNIALRFAALVDARFPEMCLGLVLVNVPPPSELDWVVDLYAEIARMWCYPEDLNEFEHACLEMSHHFLGNDCQPDLQDEVKINLCPGRQLTNLQTQIIADWATKSPPWRRSRLYETMQCMLNRIPLHPEVLASITQPTLIIQAERTAMNPVRFANELAEQLVNVEGGAKVHVIKGSPEYVTVVPSCASIVNRVVAEFLSRQTHTANPVDDQSAKSTVERMEAALARLSKLAHDPSIAARDPRSPLSFSCVAPELRISQYEQLRKCREDEKDAFSPLGQDGRPVRKFSERQRDHWFNAEDDGHSSTGVFDTLEDFKINRTLSIVPALPDIKRGTKRIRPATLQISTPTNYLSSDPPSATTIRRHRSSTIPRQAVEIAGVTLTAMRPLPISKMVR</sequence>
<dbReference type="SUPFAM" id="SSF53474">
    <property type="entry name" value="alpha/beta-Hydrolases"/>
    <property type="match status" value="1"/>
</dbReference>
<name>A0A4R5XF35_9AGAM</name>
<evidence type="ECO:0000313" key="2">
    <source>
        <dbReference type="Proteomes" id="UP000294933"/>
    </source>
</evidence>
<dbReference type="Proteomes" id="UP000294933">
    <property type="component" value="Unassembled WGS sequence"/>
</dbReference>
<dbReference type="EMBL" id="ML170156">
    <property type="protein sequence ID" value="TDL29750.1"/>
    <property type="molecule type" value="Genomic_DNA"/>
</dbReference>